<dbReference type="Gene3D" id="2.30.30.340">
    <property type="entry name" value="Hypothetical protein YfhH like domains"/>
    <property type="match status" value="1"/>
</dbReference>
<name>A0A366XQE2_9BACI</name>
<dbReference type="InterPro" id="IPR036289">
    <property type="entry name" value="YfhH"/>
</dbReference>
<dbReference type="Proteomes" id="UP000253314">
    <property type="component" value="Unassembled WGS sequence"/>
</dbReference>
<protein>
    <submittedName>
        <fullName evidence="1">DUF1811 domain-containing protein</fullName>
    </submittedName>
</protein>
<gene>
    <name evidence="1" type="ORF">DS031_18130</name>
</gene>
<keyword evidence="2" id="KW-1185">Reference proteome</keyword>
<dbReference type="SUPFAM" id="SSF101697">
    <property type="entry name" value="Hypothetical protein YfhH"/>
    <property type="match status" value="1"/>
</dbReference>
<dbReference type="InterPro" id="IPR014938">
    <property type="entry name" value="YfhH-like"/>
</dbReference>
<comment type="caution">
    <text evidence="1">The sequence shown here is derived from an EMBL/GenBank/DDBJ whole genome shotgun (WGS) entry which is preliminary data.</text>
</comment>
<dbReference type="Pfam" id="PF08838">
    <property type="entry name" value="DUF1811"/>
    <property type="match status" value="1"/>
</dbReference>
<dbReference type="OrthoDB" id="2353288at2"/>
<accession>A0A366XQE2</accession>
<evidence type="ECO:0000313" key="1">
    <source>
        <dbReference type="EMBL" id="RBW68137.1"/>
    </source>
</evidence>
<dbReference type="AlphaFoldDB" id="A0A366XQE2"/>
<organism evidence="1 2">
    <name type="scientific">Bacillus taeanensis</name>
    <dbReference type="NCBI Taxonomy" id="273032"/>
    <lineage>
        <taxon>Bacteria</taxon>
        <taxon>Bacillati</taxon>
        <taxon>Bacillota</taxon>
        <taxon>Bacilli</taxon>
        <taxon>Bacillales</taxon>
        <taxon>Bacillaceae</taxon>
        <taxon>Bacillus</taxon>
    </lineage>
</organism>
<dbReference type="EMBL" id="QOCW01000024">
    <property type="protein sequence ID" value="RBW68137.1"/>
    <property type="molecule type" value="Genomic_DNA"/>
</dbReference>
<dbReference type="Gene3D" id="1.10.287.880">
    <property type="entry name" value="Hypothetical protein YfhH domain"/>
    <property type="match status" value="1"/>
</dbReference>
<sequence length="109" mass="12647">MGERRVERRYSEHTPEELRAEIASLTEKARKAEQMGIVNEAAVLERKITLAKAYLLNPDDFKSEETYELEGDPGSFFTISYLNGRFAWGYRNQNEKLEAFPISMLINKK</sequence>
<proteinExistence type="predicted"/>
<reference evidence="1 2" key="1">
    <citation type="submission" date="2018-07" db="EMBL/GenBank/DDBJ databases">
        <title>Lottiidibacillus patelloidae gen. nov., sp. nov., isolated from the intestinal tract of a marine limpet and the reclassification of B. taeanensis BH030017T, B. algicola KMM 3737T and B. hwajinpoensis SW-72T as genus Lottiidibacillus.</title>
        <authorList>
            <person name="Liu R."/>
            <person name="Huang Z."/>
        </authorList>
    </citation>
    <scope>NUCLEOTIDE SEQUENCE [LARGE SCALE GENOMIC DNA]</scope>
    <source>
        <strain evidence="1 2">BH030017</strain>
    </source>
</reference>
<evidence type="ECO:0000313" key="2">
    <source>
        <dbReference type="Proteomes" id="UP000253314"/>
    </source>
</evidence>